<feature type="transmembrane region" description="Helical" evidence="8">
    <location>
        <begin position="125"/>
        <end position="152"/>
    </location>
</feature>
<evidence type="ECO:0000256" key="6">
    <source>
        <dbReference type="ARBA" id="ARBA00022989"/>
    </source>
</evidence>
<dbReference type="InterPro" id="IPR003342">
    <property type="entry name" value="ArnT-like_N"/>
</dbReference>
<feature type="transmembrane region" description="Helical" evidence="8">
    <location>
        <begin position="209"/>
        <end position="227"/>
    </location>
</feature>
<dbReference type="Proteomes" id="UP000501534">
    <property type="component" value="Chromosome"/>
</dbReference>
<dbReference type="KEGG" id="uru:DSM104443_02608"/>
<evidence type="ECO:0000259" key="9">
    <source>
        <dbReference type="Pfam" id="PF02366"/>
    </source>
</evidence>
<evidence type="ECO:0000256" key="7">
    <source>
        <dbReference type="ARBA" id="ARBA00023136"/>
    </source>
</evidence>
<feature type="transmembrane region" description="Helical" evidence="8">
    <location>
        <begin position="85"/>
        <end position="104"/>
    </location>
</feature>
<feature type="transmembrane region" description="Helical" evidence="8">
    <location>
        <begin position="164"/>
        <end position="197"/>
    </location>
</feature>
<evidence type="ECO:0000256" key="2">
    <source>
        <dbReference type="ARBA" id="ARBA00022475"/>
    </source>
</evidence>
<evidence type="ECO:0000256" key="1">
    <source>
        <dbReference type="ARBA" id="ARBA00004651"/>
    </source>
</evidence>
<protein>
    <submittedName>
        <fullName evidence="11">Undecaprenyl phosphate-alpha-4-amino-4-deoxy-L-arabinose arabinosyl transferase</fullName>
        <ecNumber evidence="11">2.4.2.43</ecNumber>
    </submittedName>
</protein>
<feature type="domain" description="Aminoarabinose transferase C-terminal" evidence="10">
    <location>
        <begin position="443"/>
        <end position="545"/>
    </location>
</feature>
<evidence type="ECO:0000256" key="3">
    <source>
        <dbReference type="ARBA" id="ARBA00022676"/>
    </source>
</evidence>
<sequence>MSATATRVIFALLVLLAIFVGIDNMERPLANPDEGRYSEISREMAQSGDWVTPRLNGFKYFEKPPLQYWASAAVFKALGENEYTARLYVALSGLLAVLMVAYTVRRLVSLRVALLAAGVLVSSPYFFAMCGVITLDTGLTAWLTVALCAFLLAQAGPEAGRRRWMIAAWAAIALAVLSKGLVGFLFPAATIFLYCAVHRDWSLLKRVEWLRGLAVFFAISAPWFVLVSQANPEFARFFFIHEHFERFLSTTHRRYEPWYYFLPILVGGFGPWMLALFPAAFGAWRGENPAREFAWRRFALIWCAFILVFFSISKSKLPAYILPLFPPLAMLVGEWLESVDSRRLARYLVPVAVIIAAGLAAMWGAPERAKSAWTQELYAAARPYIAFGCVVLIVGLVAGAAMALARLKHAAIAIVVAAGMGFVDGVEDGYEQISPRQSGQDVVAAMRPHLTADARVYSVDYYDQTIPFYLGREVTLAKYVDEFELGQRAEPSRALPTIEAWLADFQRPGRALAIMQPGLYDDVLRPTGIPMQLIHRDDRRVVVVKP</sequence>
<dbReference type="Pfam" id="PF02366">
    <property type="entry name" value="PMT"/>
    <property type="match status" value="1"/>
</dbReference>
<keyword evidence="2" id="KW-1003">Cell membrane</keyword>
<dbReference type="PANTHER" id="PTHR33908:SF3">
    <property type="entry name" value="UNDECAPRENYL PHOSPHATE-ALPHA-4-AMINO-4-DEOXY-L-ARABINOSE ARABINOSYL TRANSFERASE"/>
    <property type="match status" value="1"/>
</dbReference>
<keyword evidence="3 11" id="KW-0328">Glycosyltransferase</keyword>
<dbReference type="GO" id="GO:0010041">
    <property type="term" value="P:response to iron(III) ion"/>
    <property type="evidence" value="ECO:0007669"/>
    <property type="project" value="TreeGrafter"/>
</dbReference>
<feature type="domain" description="ArnT-like N-terminal" evidence="9">
    <location>
        <begin position="28"/>
        <end position="233"/>
    </location>
</feature>
<evidence type="ECO:0000313" key="12">
    <source>
        <dbReference type="Proteomes" id="UP000501534"/>
    </source>
</evidence>
<feature type="transmembrane region" description="Helical" evidence="8">
    <location>
        <begin position="348"/>
        <end position="365"/>
    </location>
</feature>
<keyword evidence="12" id="KW-1185">Reference proteome</keyword>
<evidence type="ECO:0000256" key="4">
    <source>
        <dbReference type="ARBA" id="ARBA00022679"/>
    </source>
</evidence>
<accession>A0A6M4GW67</accession>
<dbReference type="Pfam" id="PF18583">
    <property type="entry name" value="Arnt_C"/>
    <property type="match status" value="1"/>
</dbReference>
<dbReference type="EC" id="2.4.2.43" evidence="11"/>
<evidence type="ECO:0000256" key="5">
    <source>
        <dbReference type="ARBA" id="ARBA00022692"/>
    </source>
</evidence>
<dbReference type="GO" id="GO:0005886">
    <property type="term" value="C:plasma membrane"/>
    <property type="evidence" value="ECO:0007669"/>
    <property type="project" value="UniProtKB-SubCell"/>
</dbReference>
<dbReference type="InterPro" id="IPR050297">
    <property type="entry name" value="LipidA_mod_glycosyltrf_83"/>
</dbReference>
<dbReference type="AlphaFoldDB" id="A0A6M4GW67"/>
<dbReference type="GO" id="GO:0103015">
    <property type="term" value="F:4-amino-4-deoxy-L-arabinose transferase activity"/>
    <property type="evidence" value="ECO:0007669"/>
    <property type="project" value="UniProtKB-EC"/>
</dbReference>
<feature type="transmembrane region" description="Helical" evidence="8">
    <location>
        <begin position="293"/>
        <end position="312"/>
    </location>
</feature>
<keyword evidence="5 8" id="KW-0812">Transmembrane</keyword>
<feature type="transmembrane region" description="Helical" evidence="8">
    <location>
        <begin position="258"/>
        <end position="281"/>
    </location>
</feature>
<evidence type="ECO:0000256" key="8">
    <source>
        <dbReference type="SAM" id="Phobius"/>
    </source>
</evidence>
<dbReference type="PANTHER" id="PTHR33908">
    <property type="entry name" value="MANNOSYLTRANSFERASE YKCB-RELATED"/>
    <property type="match status" value="1"/>
</dbReference>
<evidence type="ECO:0000259" key="10">
    <source>
        <dbReference type="Pfam" id="PF18583"/>
    </source>
</evidence>
<dbReference type="GO" id="GO:0000030">
    <property type="term" value="F:mannosyltransferase activity"/>
    <property type="evidence" value="ECO:0007669"/>
    <property type="project" value="InterPro"/>
</dbReference>
<reference evidence="11 12" key="1">
    <citation type="submission" date="2020-04" db="EMBL/GenBank/DDBJ databases">
        <title>Usitatibacter rugosus gen. nov., sp. nov. and Usitatibacter palustris sp. nov., novel members of Usitatibacteraceae fam. nov. within the order Nitrosomonadales isolated from soil.</title>
        <authorList>
            <person name="Huber K.J."/>
            <person name="Neumann-Schaal M."/>
            <person name="Geppert A."/>
            <person name="Luckner M."/>
            <person name="Wanner G."/>
            <person name="Overmann J."/>
        </authorList>
    </citation>
    <scope>NUCLEOTIDE SEQUENCE [LARGE SCALE GENOMIC DNA]</scope>
    <source>
        <strain evidence="11 12">0125_3</strain>
    </source>
</reference>
<organism evidence="11 12">
    <name type="scientific">Usitatibacter rugosus</name>
    <dbReference type="NCBI Taxonomy" id="2732067"/>
    <lineage>
        <taxon>Bacteria</taxon>
        <taxon>Pseudomonadati</taxon>
        <taxon>Pseudomonadota</taxon>
        <taxon>Betaproteobacteria</taxon>
        <taxon>Nitrosomonadales</taxon>
        <taxon>Usitatibacteraceae</taxon>
        <taxon>Usitatibacter</taxon>
    </lineage>
</organism>
<keyword evidence="4 11" id="KW-0808">Transferase</keyword>
<feature type="transmembrane region" description="Helical" evidence="8">
    <location>
        <begin position="385"/>
        <end position="405"/>
    </location>
</feature>
<name>A0A6M4GW67_9PROT</name>
<evidence type="ECO:0000313" key="11">
    <source>
        <dbReference type="EMBL" id="QJR11530.1"/>
    </source>
</evidence>
<dbReference type="RefSeq" id="WP_171092951.1">
    <property type="nucleotide sequence ID" value="NZ_CP053069.1"/>
</dbReference>
<dbReference type="EMBL" id="CP053069">
    <property type="protein sequence ID" value="QJR11530.1"/>
    <property type="molecule type" value="Genomic_DNA"/>
</dbReference>
<dbReference type="GO" id="GO:0009103">
    <property type="term" value="P:lipopolysaccharide biosynthetic process"/>
    <property type="evidence" value="ECO:0007669"/>
    <property type="project" value="TreeGrafter"/>
</dbReference>
<dbReference type="GO" id="GO:0006493">
    <property type="term" value="P:protein O-linked glycosylation"/>
    <property type="evidence" value="ECO:0007669"/>
    <property type="project" value="InterPro"/>
</dbReference>
<proteinExistence type="predicted"/>
<gene>
    <name evidence="11" type="primary">arnT</name>
    <name evidence="11" type="ORF">DSM104443_02608</name>
</gene>
<keyword evidence="7 8" id="KW-0472">Membrane</keyword>
<keyword evidence="6 8" id="KW-1133">Transmembrane helix</keyword>
<dbReference type="InterPro" id="IPR040845">
    <property type="entry name" value="Arnt_C"/>
</dbReference>
<comment type="subcellular location">
    <subcellularLocation>
        <location evidence="1">Cell membrane</location>
        <topology evidence="1">Multi-pass membrane protein</topology>
    </subcellularLocation>
</comment>